<gene>
    <name evidence="2" type="ORF">ABIC20_005353</name>
</gene>
<proteinExistence type="predicted"/>
<accession>A0ABV2NNE0</accession>
<keyword evidence="3" id="KW-1185">Reference proteome</keyword>
<dbReference type="Proteomes" id="UP001549119">
    <property type="component" value="Unassembled WGS sequence"/>
</dbReference>
<feature type="region of interest" description="Disordered" evidence="1">
    <location>
        <begin position="1"/>
        <end position="20"/>
    </location>
</feature>
<evidence type="ECO:0000313" key="3">
    <source>
        <dbReference type="Proteomes" id="UP001549119"/>
    </source>
</evidence>
<reference evidence="2 3" key="1">
    <citation type="submission" date="2024-06" db="EMBL/GenBank/DDBJ databases">
        <title>Genomics of switchgrass bacterial isolates.</title>
        <authorList>
            <person name="Shade A."/>
        </authorList>
    </citation>
    <scope>NUCLEOTIDE SEQUENCE [LARGE SCALE GENOMIC DNA]</scope>
    <source>
        <strain evidence="2 3">PvP084</strain>
    </source>
</reference>
<organism evidence="2 3">
    <name type="scientific">Methylobacterium radiotolerans</name>
    <dbReference type="NCBI Taxonomy" id="31998"/>
    <lineage>
        <taxon>Bacteria</taxon>
        <taxon>Pseudomonadati</taxon>
        <taxon>Pseudomonadota</taxon>
        <taxon>Alphaproteobacteria</taxon>
        <taxon>Hyphomicrobiales</taxon>
        <taxon>Methylobacteriaceae</taxon>
        <taxon>Methylobacterium</taxon>
    </lineage>
</organism>
<protein>
    <submittedName>
        <fullName evidence="2">Uncharacterized protein</fullName>
    </submittedName>
</protein>
<dbReference type="RefSeq" id="WP_209650540.1">
    <property type="nucleotide sequence ID" value="NZ_JBEPNV010000001.1"/>
</dbReference>
<sequence length="326" mass="34891">MAESSTITREPEISARDVAAIPPDDYPAVQQALKRAAATDDQVAKNYALKRAAESIGLLSGHQPFPVEPFSDGAYPAVFLLIRESLEAGAPGIAAGLKDAMARSAALKVVARKLAPAAYGDKRRPYYTHACAGVEGMSATLHLRDGSLELVFKDEELDLINEEGRDLYVARIEASEVLALRQWLIDFLPASEAEISAGHGIAPLVSVTVPAPGTEERDFWLEAARQHGFEETSEEQLPYLALPAYASNEEGLLALMAAAREQGRKDVLDALAKSGPARPVALADGCRSAFAPCAHQKDDPTTLCGSCQRAAADRDFDEDMMPGGFN</sequence>
<name>A0ABV2NNE0_9HYPH</name>
<dbReference type="EMBL" id="JBEPNW010000002">
    <property type="protein sequence ID" value="MET3868044.1"/>
    <property type="molecule type" value="Genomic_DNA"/>
</dbReference>
<comment type="caution">
    <text evidence="2">The sequence shown here is derived from an EMBL/GenBank/DDBJ whole genome shotgun (WGS) entry which is preliminary data.</text>
</comment>
<evidence type="ECO:0000313" key="2">
    <source>
        <dbReference type="EMBL" id="MET3868044.1"/>
    </source>
</evidence>
<evidence type="ECO:0000256" key="1">
    <source>
        <dbReference type="SAM" id="MobiDB-lite"/>
    </source>
</evidence>